<protein>
    <recommendedName>
        <fullName evidence="1">Alpha-ribazole phosphatase</fullName>
        <ecNumber evidence="1">3.1.3.73</ecNumber>
    </recommendedName>
</protein>
<dbReference type="PATRIC" id="fig|1116472.3.peg.2135"/>
<evidence type="ECO:0000313" key="2">
    <source>
        <dbReference type="EMBL" id="ESS72066.1"/>
    </source>
</evidence>
<dbReference type="PIRSF" id="PIRSF000709">
    <property type="entry name" value="6PFK_2-Ptase"/>
    <property type="match status" value="1"/>
</dbReference>
<dbReference type="GO" id="GO:0009236">
    <property type="term" value="P:cobalamin biosynthetic process"/>
    <property type="evidence" value="ECO:0007669"/>
    <property type="project" value="UniProtKB-UniRule"/>
</dbReference>
<dbReference type="Pfam" id="PF00300">
    <property type="entry name" value="His_Phos_1"/>
    <property type="match status" value="1"/>
</dbReference>
<evidence type="ECO:0000313" key="3">
    <source>
        <dbReference type="Proteomes" id="UP000017842"/>
    </source>
</evidence>
<proteinExistence type="predicted"/>
<dbReference type="PANTHER" id="PTHR48100:SF1">
    <property type="entry name" value="HISTIDINE PHOSPHATASE FAMILY PROTEIN-RELATED"/>
    <property type="match status" value="1"/>
</dbReference>
<dbReference type="Proteomes" id="UP000017842">
    <property type="component" value="Unassembled WGS sequence"/>
</dbReference>
<dbReference type="InterPro" id="IPR050275">
    <property type="entry name" value="PGM_Phosphatase"/>
</dbReference>
<sequence length="188" mass="21189">MDIYLIRHTRTDTVNGLCYGQSDVALADSFIAEAQLIREKLPELSPDCLIASSPLRRCTQLAQTFGKPVKLDGRLQEVNFGDWENQRFDDIDAERLKIWTENFVTMSPPNGESFGDLCRRAGGFWDELVANKPAGQVLLITHAGVIRALLAHILELPPVNAFKFRIDAGSVHKLQYLDDYTYIHSVNQ</sequence>
<dbReference type="InterPro" id="IPR029033">
    <property type="entry name" value="His_PPase_superfam"/>
</dbReference>
<comment type="caution">
    <text evidence="2">The sequence shown here is derived from an EMBL/GenBank/DDBJ whole genome shotgun (WGS) entry which is preliminary data.</text>
</comment>
<dbReference type="InterPro" id="IPR013078">
    <property type="entry name" value="His_Pase_superF_clade-1"/>
</dbReference>
<dbReference type="RefSeq" id="WP_023494884.1">
    <property type="nucleotide sequence ID" value="NZ_AYLO01000070.1"/>
</dbReference>
<dbReference type="GO" id="GO:0043755">
    <property type="term" value="F:alpha-ribazole phosphatase activity"/>
    <property type="evidence" value="ECO:0007669"/>
    <property type="project" value="UniProtKB-UniRule"/>
</dbReference>
<dbReference type="Gene3D" id="3.40.50.1240">
    <property type="entry name" value="Phosphoglycerate mutase-like"/>
    <property type="match status" value="1"/>
</dbReference>
<dbReference type="EMBL" id="AYLO01000070">
    <property type="protein sequence ID" value="ESS72066.1"/>
    <property type="molecule type" value="Genomic_DNA"/>
</dbReference>
<dbReference type="EC" id="3.1.3.73" evidence="1"/>
<dbReference type="NCBIfam" id="TIGR03162">
    <property type="entry name" value="ribazole_cobC"/>
    <property type="match status" value="1"/>
</dbReference>
<dbReference type="OrthoDB" id="9783269at2"/>
<dbReference type="AlphaFoldDB" id="V5DXM2"/>
<dbReference type="CDD" id="cd07067">
    <property type="entry name" value="HP_PGM_like"/>
    <property type="match status" value="1"/>
</dbReference>
<keyword evidence="3" id="KW-1185">Reference proteome</keyword>
<accession>V5DXM2</accession>
<evidence type="ECO:0000256" key="1">
    <source>
        <dbReference type="NCBIfam" id="TIGR03162"/>
    </source>
</evidence>
<dbReference type="PANTHER" id="PTHR48100">
    <property type="entry name" value="BROAD-SPECIFICITY PHOSPHATASE YOR283W-RELATED"/>
    <property type="match status" value="1"/>
</dbReference>
<name>V5DXM2_9GAMM</name>
<dbReference type="GO" id="GO:0005737">
    <property type="term" value="C:cytoplasm"/>
    <property type="evidence" value="ECO:0007669"/>
    <property type="project" value="TreeGrafter"/>
</dbReference>
<dbReference type="SUPFAM" id="SSF53254">
    <property type="entry name" value="Phosphoglycerate mutase-like"/>
    <property type="match status" value="1"/>
</dbReference>
<dbReference type="SMART" id="SM00855">
    <property type="entry name" value="PGAM"/>
    <property type="match status" value="1"/>
</dbReference>
<gene>
    <name evidence="2" type="ORF">MGMO_73c00050</name>
</gene>
<reference evidence="2 3" key="1">
    <citation type="journal article" date="2013" name="Genome Announc.">
        <title>Draft Genome Sequence of the Methanotrophic Gammaproteobacterium Methyloglobulus morosus DSM 22980 Strain KoM1.</title>
        <authorList>
            <person name="Poehlein A."/>
            <person name="Deutzmann J.S."/>
            <person name="Daniel R."/>
            <person name="Simeonova D.D."/>
        </authorList>
    </citation>
    <scope>NUCLEOTIDE SEQUENCE [LARGE SCALE GENOMIC DNA]</scope>
    <source>
        <strain evidence="2 3">KoM1</strain>
    </source>
</reference>
<dbReference type="STRING" id="1116472.MGMO_73c00050"/>
<dbReference type="eggNOG" id="COG0406">
    <property type="taxonomic scope" value="Bacteria"/>
</dbReference>
<organism evidence="2 3">
    <name type="scientific">Methyloglobulus morosus KoM1</name>
    <dbReference type="NCBI Taxonomy" id="1116472"/>
    <lineage>
        <taxon>Bacteria</taxon>
        <taxon>Pseudomonadati</taxon>
        <taxon>Pseudomonadota</taxon>
        <taxon>Gammaproteobacteria</taxon>
        <taxon>Methylococcales</taxon>
        <taxon>Methylococcaceae</taxon>
        <taxon>Methyloglobulus</taxon>
    </lineage>
</organism>
<dbReference type="InterPro" id="IPR017578">
    <property type="entry name" value="Ribazole_CobC"/>
</dbReference>